<protein>
    <submittedName>
        <fullName evidence="2">Uncharacterized protein</fullName>
    </submittedName>
</protein>
<dbReference type="AlphaFoldDB" id="A0A8S0X397"/>
<proteinExistence type="predicted"/>
<organism evidence="2 3">
    <name type="scientific">Candidatus Methylobacter favarea</name>
    <dbReference type="NCBI Taxonomy" id="2707345"/>
    <lineage>
        <taxon>Bacteria</taxon>
        <taxon>Pseudomonadati</taxon>
        <taxon>Pseudomonadota</taxon>
        <taxon>Gammaproteobacteria</taxon>
        <taxon>Methylococcales</taxon>
        <taxon>Methylococcaceae</taxon>
        <taxon>Methylobacter</taxon>
    </lineage>
</organism>
<evidence type="ECO:0000313" key="2">
    <source>
        <dbReference type="EMBL" id="CAA9892554.1"/>
    </source>
</evidence>
<evidence type="ECO:0000256" key="1">
    <source>
        <dbReference type="SAM" id="Phobius"/>
    </source>
</evidence>
<gene>
    <name evidence="2" type="ORF">METHB2_720007</name>
</gene>
<keyword evidence="1" id="KW-0812">Transmembrane</keyword>
<dbReference type="Proteomes" id="UP000494216">
    <property type="component" value="Unassembled WGS sequence"/>
</dbReference>
<dbReference type="EMBL" id="CADCXN010000105">
    <property type="protein sequence ID" value="CAA9892554.1"/>
    <property type="molecule type" value="Genomic_DNA"/>
</dbReference>
<sequence>MIGGIVMIFVAVWIYQSAVKANVSNVLMWVGISVIAFFVVQTLLVQLNVSILESIRGGEADTGYERDLTSIGDRKNEGGFQGIKGALLSMFFELMPPLAGFLAVAFIRTKFMLKEKISLTNLFGGLKELFQSIKQSFKTAGK</sequence>
<keyword evidence="1" id="KW-1133">Transmembrane helix</keyword>
<evidence type="ECO:0000313" key="3">
    <source>
        <dbReference type="Proteomes" id="UP000494216"/>
    </source>
</evidence>
<dbReference type="RefSeq" id="WP_174627313.1">
    <property type="nucleotide sequence ID" value="NZ_CADCXN010000105.1"/>
</dbReference>
<name>A0A8S0X397_9GAMM</name>
<accession>A0A8S0X397</accession>
<feature type="transmembrane region" description="Helical" evidence="1">
    <location>
        <begin position="86"/>
        <end position="107"/>
    </location>
</feature>
<reference evidence="2 3" key="1">
    <citation type="submission" date="2020-02" db="EMBL/GenBank/DDBJ databases">
        <authorList>
            <person name="Hogendoorn C."/>
        </authorList>
    </citation>
    <scope>NUCLEOTIDE SEQUENCE [LARGE SCALE GENOMIC DNA]</scope>
    <source>
        <strain evidence="2">METHB21</strain>
    </source>
</reference>
<keyword evidence="3" id="KW-1185">Reference proteome</keyword>
<keyword evidence="1" id="KW-0472">Membrane</keyword>
<comment type="caution">
    <text evidence="2">The sequence shown here is derived from an EMBL/GenBank/DDBJ whole genome shotgun (WGS) entry which is preliminary data.</text>
</comment>
<feature type="transmembrane region" description="Helical" evidence="1">
    <location>
        <begin position="26"/>
        <end position="44"/>
    </location>
</feature>